<proteinExistence type="inferred from homology"/>
<dbReference type="Gene3D" id="3.30.465.10">
    <property type="match status" value="1"/>
</dbReference>
<dbReference type="InterPro" id="IPR016169">
    <property type="entry name" value="FAD-bd_PCMH_sub2"/>
</dbReference>
<organism evidence="6 7">
    <name type="scientific">Plectosphaerella cucumerina</name>
    <dbReference type="NCBI Taxonomy" id="40658"/>
    <lineage>
        <taxon>Eukaryota</taxon>
        <taxon>Fungi</taxon>
        <taxon>Dikarya</taxon>
        <taxon>Ascomycota</taxon>
        <taxon>Pezizomycotina</taxon>
        <taxon>Sordariomycetes</taxon>
        <taxon>Hypocreomycetidae</taxon>
        <taxon>Glomerellales</taxon>
        <taxon>Plectosphaerellaceae</taxon>
        <taxon>Plectosphaerella</taxon>
    </lineage>
</organism>
<keyword evidence="3" id="KW-0274">FAD</keyword>
<dbReference type="GO" id="GO:0016491">
    <property type="term" value="F:oxidoreductase activity"/>
    <property type="evidence" value="ECO:0007669"/>
    <property type="project" value="UniProtKB-KW"/>
</dbReference>
<evidence type="ECO:0000256" key="2">
    <source>
        <dbReference type="ARBA" id="ARBA00022630"/>
    </source>
</evidence>
<dbReference type="AlphaFoldDB" id="A0A8K0TJX2"/>
<keyword evidence="4" id="KW-0560">Oxidoreductase</keyword>
<keyword evidence="7" id="KW-1185">Reference proteome</keyword>
<keyword evidence="2" id="KW-0285">Flavoprotein</keyword>
<accession>A0A8K0TJX2</accession>
<dbReference type="InterPro" id="IPR050416">
    <property type="entry name" value="FAD-linked_Oxidoreductase"/>
</dbReference>
<evidence type="ECO:0000259" key="5">
    <source>
        <dbReference type="PROSITE" id="PS51387"/>
    </source>
</evidence>
<comment type="similarity">
    <text evidence="1">Belongs to the oxygen-dependent FAD-linked oxidoreductase family.</text>
</comment>
<gene>
    <name evidence="6" type="ORF">B0T11DRAFT_337346</name>
</gene>
<dbReference type="InterPro" id="IPR006094">
    <property type="entry name" value="Oxid_FAD_bind_N"/>
</dbReference>
<dbReference type="InterPro" id="IPR016166">
    <property type="entry name" value="FAD-bd_PCMH"/>
</dbReference>
<dbReference type="SUPFAM" id="SSF56176">
    <property type="entry name" value="FAD-binding/transporter-associated domain-like"/>
    <property type="match status" value="1"/>
</dbReference>
<evidence type="ECO:0000256" key="1">
    <source>
        <dbReference type="ARBA" id="ARBA00005466"/>
    </source>
</evidence>
<dbReference type="InterPro" id="IPR036318">
    <property type="entry name" value="FAD-bd_PCMH-like_sf"/>
</dbReference>
<dbReference type="InterPro" id="IPR016167">
    <property type="entry name" value="FAD-bd_PCMH_sub1"/>
</dbReference>
<dbReference type="Gene3D" id="3.40.462.20">
    <property type="match status" value="1"/>
</dbReference>
<comment type="caution">
    <text evidence="6">The sequence shown here is derived from an EMBL/GenBank/DDBJ whole genome shotgun (WGS) entry which is preliminary data.</text>
</comment>
<dbReference type="GO" id="GO:0071949">
    <property type="term" value="F:FAD binding"/>
    <property type="evidence" value="ECO:0007669"/>
    <property type="project" value="InterPro"/>
</dbReference>
<dbReference type="Gene3D" id="3.30.43.10">
    <property type="entry name" value="Uridine Diphospho-n-acetylenolpyruvylglucosamine Reductase, domain 2"/>
    <property type="match status" value="1"/>
</dbReference>
<dbReference type="PANTHER" id="PTHR42973">
    <property type="entry name" value="BINDING OXIDOREDUCTASE, PUTATIVE (AFU_ORTHOLOGUE AFUA_1G17690)-RELATED"/>
    <property type="match status" value="1"/>
</dbReference>
<sequence>MAPSLVATVATALAVVVSIVLFRYASAIAASPKQDRKVEAPPVPTSFPEPAPYIKDLSAEIPGTVILPKDVAAFSSALRVWFSSQNREVIPAAIVKPRDVNELSTAIKHISREHAVRASQPATGNGLFAVRAGAANPATGISGVKDGIVIDLALLNAIEPSEDGSSVKIGAGAYWRDVYKTLQKRGLGVVGGRSSPVGVGGSTLQGGMSFFSSKYGFICSNVISYQVVLADGSIVTASADENPDLWRALKGGGNNFGVVAQFELRSFPLSEKVWSGSFVSPGFLAARAVKAFYEHARHASSDGFDDKASMPILSNSYLPNHGITASFCHMVYADPTPGGDWPEYWRKSPFRSLWRFQNKSKNLPLHDVVVDLGVLSRTDERNVYGTTTVKNDLETLMTVRQIWKDAHPSVKHVKDCMFVYIMQPISPKWASKGDPNVLGLEGLDETLVVVSFAVNWVNPEHDAAVTGTVRRCLERMEEYAVANNTAHPYRFSNYSSEWQTPLRGYGADNMKLMQQVSQRYDPEGLFQTGCLGGFKLDRWDK</sequence>
<dbReference type="Proteomes" id="UP000813385">
    <property type="component" value="Unassembled WGS sequence"/>
</dbReference>
<evidence type="ECO:0000313" key="7">
    <source>
        <dbReference type="Proteomes" id="UP000813385"/>
    </source>
</evidence>
<dbReference type="Pfam" id="PF01565">
    <property type="entry name" value="FAD_binding_4"/>
    <property type="match status" value="1"/>
</dbReference>
<reference evidence="6" key="1">
    <citation type="journal article" date="2021" name="Nat. Commun.">
        <title>Genetic determinants of endophytism in the Arabidopsis root mycobiome.</title>
        <authorList>
            <person name="Mesny F."/>
            <person name="Miyauchi S."/>
            <person name="Thiergart T."/>
            <person name="Pickel B."/>
            <person name="Atanasova L."/>
            <person name="Karlsson M."/>
            <person name="Huettel B."/>
            <person name="Barry K.W."/>
            <person name="Haridas S."/>
            <person name="Chen C."/>
            <person name="Bauer D."/>
            <person name="Andreopoulos W."/>
            <person name="Pangilinan J."/>
            <person name="LaButti K."/>
            <person name="Riley R."/>
            <person name="Lipzen A."/>
            <person name="Clum A."/>
            <person name="Drula E."/>
            <person name="Henrissat B."/>
            <person name="Kohler A."/>
            <person name="Grigoriev I.V."/>
            <person name="Martin F.M."/>
            <person name="Hacquard S."/>
        </authorList>
    </citation>
    <scope>NUCLEOTIDE SEQUENCE</scope>
    <source>
        <strain evidence="6">MPI-CAGE-AT-0016</strain>
    </source>
</reference>
<feature type="domain" description="FAD-binding PCMH-type" evidence="5">
    <location>
        <begin position="87"/>
        <end position="269"/>
    </location>
</feature>
<dbReference type="OrthoDB" id="2151789at2759"/>
<dbReference type="PANTHER" id="PTHR42973:SF4">
    <property type="entry name" value="FAD BINDING DOMAIN PROTEIN"/>
    <property type="match status" value="1"/>
</dbReference>
<name>A0A8K0TJX2_9PEZI</name>
<evidence type="ECO:0000256" key="3">
    <source>
        <dbReference type="ARBA" id="ARBA00022827"/>
    </source>
</evidence>
<dbReference type="PROSITE" id="PS51387">
    <property type="entry name" value="FAD_PCMH"/>
    <property type="match status" value="1"/>
</dbReference>
<evidence type="ECO:0000313" key="6">
    <source>
        <dbReference type="EMBL" id="KAH7368121.1"/>
    </source>
</evidence>
<protein>
    <submittedName>
        <fullName evidence="6">FAD binding domain-containing protein</fullName>
    </submittedName>
</protein>
<evidence type="ECO:0000256" key="4">
    <source>
        <dbReference type="ARBA" id="ARBA00023002"/>
    </source>
</evidence>
<dbReference type="EMBL" id="JAGPXD010000002">
    <property type="protein sequence ID" value="KAH7368121.1"/>
    <property type="molecule type" value="Genomic_DNA"/>
</dbReference>